<organism evidence="2 3">
    <name type="scientific">Pelomonas dachongensis</name>
    <dbReference type="NCBI Taxonomy" id="3299029"/>
    <lineage>
        <taxon>Bacteria</taxon>
        <taxon>Pseudomonadati</taxon>
        <taxon>Pseudomonadota</taxon>
        <taxon>Betaproteobacteria</taxon>
        <taxon>Burkholderiales</taxon>
        <taxon>Sphaerotilaceae</taxon>
        <taxon>Roseateles</taxon>
    </lineage>
</organism>
<dbReference type="EMBL" id="JBIGHY010000007">
    <property type="protein sequence ID" value="MFG6416136.1"/>
    <property type="molecule type" value="Genomic_DNA"/>
</dbReference>
<dbReference type="SUPFAM" id="SSF53098">
    <property type="entry name" value="Ribonuclease H-like"/>
    <property type="match status" value="1"/>
</dbReference>
<proteinExistence type="predicted"/>
<dbReference type="InterPro" id="IPR012337">
    <property type="entry name" value="RNaseH-like_sf"/>
</dbReference>
<reference evidence="2 3" key="1">
    <citation type="submission" date="2024-09" db="EMBL/GenBank/DDBJ databases">
        <title>Novel species of the genus Pelomonas and Roseateles isolated from streams.</title>
        <authorList>
            <person name="Lu H."/>
        </authorList>
    </citation>
    <scope>NUCLEOTIDE SEQUENCE [LARGE SCALE GENOMIC DNA]</scope>
    <source>
        <strain evidence="2 3">DC23W</strain>
    </source>
</reference>
<dbReference type="Pfam" id="PF13358">
    <property type="entry name" value="DDE_3"/>
    <property type="match status" value="1"/>
</dbReference>
<evidence type="ECO:0000259" key="1">
    <source>
        <dbReference type="Pfam" id="PF13358"/>
    </source>
</evidence>
<sequence length="351" mass="39794">MESMHRMTLTADERGELEGVIRKRSGSAALARRARCVLLWADGERRVDIRAKLACNDAFVTRWTKAFEFQGLAGLVSLHPGRAPVQPVAKLEARVLNKTLKHKPKDGSTHWSSRKLAAELGDVSFSAVQRIWRKHGLQPHRLERHLISNDPDFEAKAADVIGLYLNPPAHAAVFCVDEKTAIQALDRKDRMLPLSPGRAESHGFEYKRNGTLSLFAALNTATGEVLGMTAPRHTSEQFVGFLGDVVDSQPLGREIHVICDNVSSHKTGLVDAFLATHTNVQIHYTPTYSSWLNQVENWFSRIQRDVISRGVFTSVKDLDKKLMRYIRQHNKDPKPLKWKYDNPKRRHHQFF</sequence>
<dbReference type="SUPFAM" id="SSF46689">
    <property type="entry name" value="Homeodomain-like"/>
    <property type="match status" value="1"/>
</dbReference>
<dbReference type="InterPro" id="IPR009057">
    <property type="entry name" value="Homeodomain-like_sf"/>
</dbReference>
<dbReference type="Gene3D" id="3.30.420.10">
    <property type="entry name" value="Ribonuclease H-like superfamily/Ribonuclease H"/>
    <property type="match status" value="1"/>
</dbReference>
<name>A0ABW7ERQ7_9BURK</name>
<protein>
    <submittedName>
        <fullName evidence="2">IS630 family transposase</fullName>
    </submittedName>
</protein>
<accession>A0ABW7ERQ7</accession>
<evidence type="ECO:0000313" key="3">
    <source>
        <dbReference type="Proteomes" id="UP001606300"/>
    </source>
</evidence>
<dbReference type="Proteomes" id="UP001606300">
    <property type="component" value="Unassembled WGS sequence"/>
</dbReference>
<evidence type="ECO:0000313" key="2">
    <source>
        <dbReference type="EMBL" id="MFG6416136.1"/>
    </source>
</evidence>
<dbReference type="InterPro" id="IPR038717">
    <property type="entry name" value="Tc1-like_DDE_dom"/>
</dbReference>
<dbReference type="Pfam" id="PF13565">
    <property type="entry name" value="HTH_32"/>
    <property type="match status" value="1"/>
</dbReference>
<dbReference type="NCBIfam" id="NF033545">
    <property type="entry name" value="transpos_IS630"/>
    <property type="match status" value="1"/>
</dbReference>
<dbReference type="InterPro" id="IPR047655">
    <property type="entry name" value="Transpos_IS630-like"/>
</dbReference>
<gene>
    <name evidence="2" type="ORF">ACG02S_19755</name>
</gene>
<comment type="caution">
    <text evidence="2">The sequence shown here is derived from an EMBL/GenBank/DDBJ whole genome shotgun (WGS) entry which is preliminary data.</text>
</comment>
<dbReference type="RefSeq" id="WP_394472203.1">
    <property type="nucleotide sequence ID" value="NZ_JBIGHY010000007.1"/>
</dbReference>
<keyword evidence="3" id="KW-1185">Reference proteome</keyword>
<feature type="domain" description="Tc1-like transposase DDE" evidence="1">
    <location>
        <begin position="173"/>
        <end position="318"/>
    </location>
</feature>
<dbReference type="InterPro" id="IPR036397">
    <property type="entry name" value="RNaseH_sf"/>
</dbReference>